<dbReference type="InterPro" id="IPR045756">
    <property type="entry name" value="DUF6183"/>
</dbReference>
<evidence type="ECO:0000313" key="1">
    <source>
        <dbReference type="EMBL" id="MFC6661517.1"/>
    </source>
</evidence>
<comment type="caution">
    <text evidence="1">The sequence shown here is derived from an EMBL/GenBank/DDBJ whole genome shotgun (WGS) entry which is preliminary data.</text>
</comment>
<name>A0ABW1ZM95_9DEIO</name>
<dbReference type="Pfam" id="PF19681">
    <property type="entry name" value="DUF6183"/>
    <property type="match status" value="1"/>
</dbReference>
<evidence type="ECO:0000313" key="2">
    <source>
        <dbReference type="Proteomes" id="UP001596317"/>
    </source>
</evidence>
<dbReference type="EMBL" id="JBHSWB010000001">
    <property type="protein sequence ID" value="MFC6661517.1"/>
    <property type="molecule type" value="Genomic_DNA"/>
</dbReference>
<dbReference type="RefSeq" id="WP_380057024.1">
    <property type="nucleotide sequence ID" value="NZ_JBHSWB010000001.1"/>
</dbReference>
<organism evidence="1 2">
    <name type="scientific">Deinococcus multiflagellatus</name>
    <dbReference type="NCBI Taxonomy" id="1656887"/>
    <lineage>
        <taxon>Bacteria</taxon>
        <taxon>Thermotogati</taxon>
        <taxon>Deinococcota</taxon>
        <taxon>Deinococci</taxon>
        <taxon>Deinococcales</taxon>
        <taxon>Deinococcaceae</taxon>
        <taxon>Deinococcus</taxon>
    </lineage>
</organism>
<keyword evidence="2" id="KW-1185">Reference proteome</keyword>
<gene>
    <name evidence="1" type="ORF">ACFP90_15100</name>
</gene>
<dbReference type="Proteomes" id="UP001596317">
    <property type="component" value="Unassembled WGS sequence"/>
</dbReference>
<reference evidence="2" key="1">
    <citation type="journal article" date="2019" name="Int. J. Syst. Evol. Microbiol.">
        <title>The Global Catalogue of Microorganisms (GCM) 10K type strain sequencing project: providing services to taxonomists for standard genome sequencing and annotation.</title>
        <authorList>
            <consortium name="The Broad Institute Genomics Platform"/>
            <consortium name="The Broad Institute Genome Sequencing Center for Infectious Disease"/>
            <person name="Wu L."/>
            <person name="Ma J."/>
        </authorList>
    </citation>
    <scope>NUCLEOTIDE SEQUENCE [LARGE SCALE GENOMIC DNA]</scope>
    <source>
        <strain evidence="2">CCUG 63830</strain>
    </source>
</reference>
<sequence>MAQQAKAVNDLKPLYRAVEHLIERGMTTDVAFLLKEYSGLSWPDPRAWIYGHLCNYLPAAPRIEMAEVLLRHTIFDAPPLIIQRRAADMLVWGQPAAVVERWIEKYLSPEALYMAALLAQTLTLRGRDTSAASWATRLRQALQQAGHPLGTLPLFLHDIERSLPQRHYRYTFGTLGGESLARPGVGIHKPATFIETCAEPVRFTPLAPLDGLTAPFDLWTTASNGQLEAVAVALDAPIPQLTPRLLAGLGLSSVQSAKTVQLYPASVEEVFLNLYLGGLAGGAYGGELYSAEARLAAWRSLGALVGLAFNGDLESVAEPGRCCQLALYADPGSNFFSEIFDFAVACLRSDGQSLAVLAVTDTD</sequence>
<protein>
    <submittedName>
        <fullName evidence="1">DUF6183 family protein</fullName>
    </submittedName>
</protein>
<proteinExistence type="predicted"/>
<accession>A0ABW1ZM95</accession>